<sequence length="74" mass="8133">MNTEKIIHVPQGEVVNLLADMVEQKGTQAAVAKELGISTQEVSKTISGSQSPPRKVLSHFELETKTIYVRKGKK</sequence>
<dbReference type="RefSeq" id="WP_045228923.1">
    <property type="nucleotide sequence ID" value="NZ_BBJU01000004.1"/>
</dbReference>
<dbReference type="EMBL" id="BBJU01000004">
    <property type="protein sequence ID" value="GAK69337.1"/>
    <property type="molecule type" value="Genomic_DNA"/>
</dbReference>
<organism evidence="1 2">
    <name type="scientific">Agrobacterium rubi TR3 = NBRC 13261</name>
    <dbReference type="NCBI Taxonomy" id="1368415"/>
    <lineage>
        <taxon>Bacteria</taxon>
        <taxon>Pseudomonadati</taxon>
        <taxon>Pseudomonadota</taxon>
        <taxon>Alphaproteobacteria</taxon>
        <taxon>Hyphomicrobiales</taxon>
        <taxon>Rhizobiaceae</taxon>
        <taxon>Rhizobium/Agrobacterium group</taxon>
        <taxon>Agrobacterium</taxon>
    </lineage>
</organism>
<evidence type="ECO:0008006" key="3">
    <source>
        <dbReference type="Google" id="ProtNLM"/>
    </source>
</evidence>
<reference evidence="1 2" key="1">
    <citation type="submission" date="2014-08" db="EMBL/GenBank/DDBJ databases">
        <title>Whole genome shotgun sequence of Rhizobium rubi NBRC 13261.</title>
        <authorList>
            <person name="Katano-Makiyama Y."/>
            <person name="Hosoyama A."/>
            <person name="Hashimoto M."/>
            <person name="Hosoyama Y."/>
            <person name="Noguchi M."/>
            <person name="Tsuchikane K."/>
            <person name="Uohara A."/>
            <person name="Ohji S."/>
            <person name="Ichikawa N."/>
            <person name="Kimura A."/>
            <person name="Yamazoe A."/>
            <person name="Fujita N."/>
        </authorList>
    </citation>
    <scope>NUCLEOTIDE SEQUENCE [LARGE SCALE GENOMIC DNA]</scope>
    <source>
        <strain evidence="1 2">NBRC 13261</strain>
    </source>
</reference>
<accession>A0A081CRP1</accession>
<proteinExistence type="predicted"/>
<dbReference type="SUPFAM" id="SSF47413">
    <property type="entry name" value="lambda repressor-like DNA-binding domains"/>
    <property type="match status" value="1"/>
</dbReference>
<dbReference type="Proteomes" id="UP000028701">
    <property type="component" value="Unassembled WGS sequence"/>
</dbReference>
<protein>
    <recommendedName>
        <fullName evidence="3">HTH cro/C1-type domain-containing protein</fullName>
    </recommendedName>
</protein>
<dbReference type="Gene3D" id="1.10.260.40">
    <property type="entry name" value="lambda repressor-like DNA-binding domains"/>
    <property type="match status" value="1"/>
</dbReference>
<evidence type="ECO:0000313" key="1">
    <source>
        <dbReference type="EMBL" id="GAK69337.1"/>
    </source>
</evidence>
<comment type="caution">
    <text evidence="1">The sequence shown here is derived from an EMBL/GenBank/DDBJ whole genome shotgun (WGS) entry which is preliminary data.</text>
</comment>
<evidence type="ECO:0000313" key="2">
    <source>
        <dbReference type="Proteomes" id="UP000028701"/>
    </source>
</evidence>
<name>A0A081CRP1_9HYPH</name>
<dbReference type="InterPro" id="IPR010982">
    <property type="entry name" value="Lambda_DNA-bd_dom_sf"/>
</dbReference>
<dbReference type="GO" id="GO:0003677">
    <property type="term" value="F:DNA binding"/>
    <property type="evidence" value="ECO:0007669"/>
    <property type="project" value="InterPro"/>
</dbReference>
<dbReference type="AlphaFoldDB" id="A0A081CRP1"/>
<gene>
    <name evidence="1" type="ORF">RRU01S_04_01590</name>
</gene>